<dbReference type="PROSITE" id="PS50097">
    <property type="entry name" value="BTB"/>
    <property type="match status" value="1"/>
</dbReference>
<feature type="compositionally biased region" description="Basic and acidic residues" evidence="1">
    <location>
        <begin position="213"/>
        <end position="233"/>
    </location>
</feature>
<name>A0A9K3PR86_9STRA</name>
<dbReference type="PANTHER" id="PTHR24413">
    <property type="entry name" value="SPECKLE-TYPE POZ PROTEIN"/>
    <property type="match status" value="1"/>
</dbReference>
<evidence type="ECO:0000313" key="4">
    <source>
        <dbReference type="Proteomes" id="UP000693970"/>
    </source>
</evidence>
<dbReference type="Pfam" id="PF04057">
    <property type="entry name" value="Rep-A_N"/>
    <property type="match status" value="1"/>
</dbReference>
<keyword evidence="4" id="KW-1185">Reference proteome</keyword>
<reference evidence="3" key="2">
    <citation type="submission" date="2021-04" db="EMBL/GenBank/DDBJ databases">
        <authorList>
            <person name="Podell S."/>
        </authorList>
    </citation>
    <scope>NUCLEOTIDE SEQUENCE</scope>
    <source>
        <strain evidence="3">Hildebrandi</strain>
    </source>
</reference>
<gene>
    <name evidence="3" type="ORF">IV203_003730</name>
</gene>
<dbReference type="GO" id="GO:0005634">
    <property type="term" value="C:nucleus"/>
    <property type="evidence" value="ECO:0007669"/>
    <property type="project" value="InterPro"/>
</dbReference>
<feature type="compositionally biased region" description="Basic and acidic residues" evidence="1">
    <location>
        <begin position="622"/>
        <end position="631"/>
    </location>
</feature>
<evidence type="ECO:0000313" key="3">
    <source>
        <dbReference type="EMBL" id="KAG7354374.1"/>
    </source>
</evidence>
<organism evidence="3 4">
    <name type="scientific">Nitzschia inconspicua</name>
    <dbReference type="NCBI Taxonomy" id="303405"/>
    <lineage>
        <taxon>Eukaryota</taxon>
        <taxon>Sar</taxon>
        <taxon>Stramenopiles</taxon>
        <taxon>Ochrophyta</taxon>
        <taxon>Bacillariophyta</taxon>
        <taxon>Bacillariophyceae</taxon>
        <taxon>Bacillariophycidae</taxon>
        <taxon>Bacillariales</taxon>
        <taxon>Bacillariaceae</taxon>
        <taxon>Nitzschia</taxon>
    </lineage>
</organism>
<dbReference type="GO" id="GO:0006260">
    <property type="term" value="P:DNA replication"/>
    <property type="evidence" value="ECO:0007669"/>
    <property type="project" value="InterPro"/>
</dbReference>
<dbReference type="SMART" id="SM00225">
    <property type="entry name" value="BTB"/>
    <property type="match status" value="1"/>
</dbReference>
<reference evidence="3" key="1">
    <citation type="journal article" date="2021" name="Sci. Rep.">
        <title>Diploid genomic architecture of Nitzschia inconspicua, an elite biomass production diatom.</title>
        <authorList>
            <person name="Oliver A."/>
            <person name="Podell S."/>
            <person name="Pinowska A."/>
            <person name="Traller J.C."/>
            <person name="Smith S.R."/>
            <person name="McClure R."/>
            <person name="Beliaev A."/>
            <person name="Bohutskyi P."/>
            <person name="Hill E.A."/>
            <person name="Rabines A."/>
            <person name="Zheng H."/>
            <person name="Allen L.Z."/>
            <person name="Kuo A."/>
            <person name="Grigoriev I.V."/>
            <person name="Allen A.E."/>
            <person name="Hazlebeck D."/>
            <person name="Allen E.E."/>
        </authorList>
    </citation>
    <scope>NUCLEOTIDE SEQUENCE</scope>
    <source>
        <strain evidence="3">Hildebrandi</strain>
    </source>
</reference>
<feature type="domain" description="BTB" evidence="2">
    <location>
        <begin position="24"/>
        <end position="92"/>
    </location>
</feature>
<evidence type="ECO:0000256" key="1">
    <source>
        <dbReference type="SAM" id="MobiDB-lite"/>
    </source>
</evidence>
<feature type="region of interest" description="Disordered" evidence="1">
    <location>
        <begin position="601"/>
        <end position="645"/>
    </location>
</feature>
<feature type="region of interest" description="Disordered" evidence="1">
    <location>
        <begin position="213"/>
        <end position="234"/>
    </location>
</feature>
<dbReference type="CDD" id="cd18186">
    <property type="entry name" value="BTB_POZ_ZBTB_KLHL-like"/>
    <property type="match status" value="1"/>
</dbReference>
<dbReference type="AlphaFoldDB" id="A0A9K3PR86"/>
<proteinExistence type="predicted"/>
<accession>A0A9K3PR86</accession>
<dbReference type="EMBL" id="JAGRRH010000016">
    <property type="protein sequence ID" value="KAG7354374.1"/>
    <property type="molecule type" value="Genomic_DNA"/>
</dbReference>
<evidence type="ECO:0000259" key="2">
    <source>
        <dbReference type="PROSITE" id="PS50097"/>
    </source>
</evidence>
<dbReference type="Proteomes" id="UP000693970">
    <property type="component" value="Unassembled WGS sequence"/>
</dbReference>
<dbReference type="Pfam" id="PF00651">
    <property type="entry name" value="BTB"/>
    <property type="match status" value="1"/>
</dbReference>
<protein>
    <submittedName>
        <fullName evidence="3">BTB/POZ domain containing protein</fullName>
    </submittedName>
</protein>
<dbReference type="GO" id="GO:0003677">
    <property type="term" value="F:DNA binding"/>
    <property type="evidence" value="ECO:0007669"/>
    <property type="project" value="InterPro"/>
</dbReference>
<comment type="caution">
    <text evidence="3">The sequence shown here is derived from an EMBL/GenBank/DDBJ whole genome shotgun (WGS) entry which is preliminary data.</text>
</comment>
<dbReference type="OrthoDB" id="45946at2759"/>
<dbReference type="InterPro" id="IPR000210">
    <property type="entry name" value="BTB/POZ_dom"/>
</dbReference>
<sequence>MLGLSLDNPVVQDLLEALQDEELTDVTLEGYDGIPIPASRFVLAARSSVLKRMLYGNFREANTSRISLEEYDSVILEAIVEYCYRNEISKFRLYIHRTASSARRLVQLYKAADYLALVGLAKLVAQLAHNLTTRYPPLACAVYDEADLFTKVSRDALEMIQSRPYVTLPPDPNTEGGIGCLSSHKLISIYHDQNIQAGELFLFQMLREWKQSMEDEQDHRTDRGAADDNHDGGADDSLSTVQACAALLVLDNIEPHDLLTLVSPSGFCQPESITQAITKQALRAAQTRVWTMGSRGPDLERILVEGAGSKNANGIYYRIDGLANGELYSKREISCGQEFVYTLSISLKSPTSKESTSQEQVECRIFCSKILTHKAVVRLTTRSDNGRAVNTNSAPIRIGETGFQPILQVISLELIPSQEEDSSMRGKQKIQLSDGDHFLYAVMTPRLRSASRNKELAQNTLVKVTEYERCIASSNQEVIGVERGQIYLHIRKLSIISQDPGHKFCNPVYYYDVCDDESEELSTFSSSSSLDGSREASVIVNPHPSTAIVQKSSIDLLMQPATSRRLFVAESQALQELYFCNYRVRDKPIDSKVPATEWEIDTHGMQPGPKCRWIPAASDSSPDAKDRRKTDASIQSRTSTDARRPAVASFNDFATSVLPLPLQSKYSLVPN</sequence>
<dbReference type="InterPro" id="IPR007199">
    <property type="entry name" value="Rep_factor-A_N"/>
</dbReference>